<dbReference type="Pfam" id="PF03981">
    <property type="entry name" value="Ubiq_cyt_C_chap"/>
    <property type="match status" value="1"/>
</dbReference>
<proteinExistence type="inferred from homology"/>
<organism evidence="3">
    <name type="scientific">hydrothermal vent metagenome</name>
    <dbReference type="NCBI Taxonomy" id="652676"/>
    <lineage>
        <taxon>unclassified sequences</taxon>
        <taxon>metagenomes</taxon>
        <taxon>ecological metagenomes</taxon>
    </lineage>
</organism>
<dbReference type="EMBL" id="UOFW01000015">
    <property type="protein sequence ID" value="VAX02510.1"/>
    <property type="molecule type" value="Genomic_DNA"/>
</dbReference>
<evidence type="ECO:0000259" key="2">
    <source>
        <dbReference type="Pfam" id="PF03981"/>
    </source>
</evidence>
<dbReference type="PANTHER" id="PTHR12184:SF1">
    <property type="entry name" value="UBIQUINOL-CYTOCHROME-C REDUCTASE COMPLEX ASSEMBLY FACTOR 1"/>
    <property type="match status" value="1"/>
</dbReference>
<reference evidence="3" key="1">
    <citation type="submission" date="2018-06" db="EMBL/GenBank/DDBJ databases">
        <authorList>
            <person name="Zhirakovskaya E."/>
        </authorList>
    </citation>
    <scope>NUCLEOTIDE SEQUENCE</scope>
</reference>
<evidence type="ECO:0000256" key="1">
    <source>
        <dbReference type="ARBA" id="ARBA00006407"/>
    </source>
</evidence>
<dbReference type="AlphaFoldDB" id="A0A3B1AW91"/>
<dbReference type="InterPro" id="IPR007129">
    <property type="entry name" value="Ubiqinol_cyt_c_chaperone_CPB3"/>
</dbReference>
<evidence type="ECO:0000313" key="3">
    <source>
        <dbReference type="EMBL" id="VAX02510.1"/>
    </source>
</evidence>
<protein>
    <submittedName>
        <fullName evidence="3">Ubiquinol-cytochrome C chaperone</fullName>
    </submittedName>
</protein>
<name>A0A3B1AW91_9ZZZZ</name>
<accession>A0A3B1AW91</accession>
<sequence length="190" mass="22233">MFNFFNKNSKIKDIAHGLFTKIVLQARQPEFYETWEVADTLDGRFDLIILHVSLVVDRLEALLQDENMTHNKNTVMLIRYLQEVLFDNMDMSLREMGVGDMSVGKKVKIMAEAYYGRKKTYQEIIRSDDMSPDFKNTFKDALLRNIYKDQKPADRALDDFISYVIRQIGGLANQSYEDFMSENIVFTEVK</sequence>
<dbReference type="InterPro" id="IPR021150">
    <property type="entry name" value="Ubiq_cyt_c_chap"/>
</dbReference>
<feature type="domain" description="Ubiquinol-cytochrome c chaperone" evidence="2">
    <location>
        <begin position="34"/>
        <end position="186"/>
    </location>
</feature>
<comment type="similarity">
    <text evidence="1">Belongs to the CBP3 family.</text>
</comment>
<dbReference type="PANTHER" id="PTHR12184">
    <property type="entry name" value="UBIQUINOL-CYTOCHROME C REDUCTASE COMPLEX ASSEMBLY FACTOR 1 FAMILY MEMBER"/>
    <property type="match status" value="1"/>
</dbReference>
<gene>
    <name evidence="3" type="ORF">MNBD_ALPHA03-2025</name>
</gene>